<evidence type="ECO:0000259" key="4">
    <source>
        <dbReference type="Pfam" id="PF00535"/>
    </source>
</evidence>
<keyword evidence="3 5" id="KW-0808">Transferase</keyword>
<dbReference type="KEGG" id="lit:FPZ52_18010"/>
<evidence type="ECO:0000256" key="1">
    <source>
        <dbReference type="ARBA" id="ARBA00006739"/>
    </source>
</evidence>
<name>A0A5B8J4D3_9RHOB</name>
<comment type="similarity">
    <text evidence="1">Belongs to the glycosyltransferase 2 family.</text>
</comment>
<dbReference type="Pfam" id="PF00535">
    <property type="entry name" value="Glycos_transf_2"/>
    <property type="match status" value="1"/>
</dbReference>
<dbReference type="SUPFAM" id="SSF53448">
    <property type="entry name" value="Nucleotide-diphospho-sugar transferases"/>
    <property type="match status" value="1"/>
</dbReference>
<keyword evidence="6" id="KW-1185">Reference proteome</keyword>
<dbReference type="Proteomes" id="UP000318483">
    <property type="component" value="Plasmid unnamed4"/>
</dbReference>
<proteinExistence type="inferred from homology"/>
<dbReference type="AlphaFoldDB" id="A0A5B8J4D3"/>
<dbReference type="InterPro" id="IPR001173">
    <property type="entry name" value="Glyco_trans_2-like"/>
</dbReference>
<dbReference type="RefSeq" id="WP_146366982.1">
    <property type="nucleotide sequence ID" value="NZ_CP042265.1"/>
</dbReference>
<dbReference type="PANTHER" id="PTHR43179:SF12">
    <property type="entry name" value="GALACTOFURANOSYLTRANSFERASE GLFT2"/>
    <property type="match status" value="1"/>
</dbReference>
<dbReference type="Gene3D" id="3.90.550.10">
    <property type="entry name" value="Spore Coat Polysaccharide Biosynthesis Protein SpsA, Chain A"/>
    <property type="match status" value="1"/>
</dbReference>
<dbReference type="InterPro" id="IPR029044">
    <property type="entry name" value="Nucleotide-diphossugar_trans"/>
</dbReference>
<evidence type="ECO:0000313" key="6">
    <source>
        <dbReference type="Proteomes" id="UP000318483"/>
    </source>
</evidence>
<dbReference type="OrthoDB" id="6653642at2"/>
<keyword evidence="5" id="KW-0614">Plasmid</keyword>
<accession>A0A5B8J4D3</accession>
<feature type="domain" description="Glycosyltransferase 2-like" evidence="4">
    <location>
        <begin position="12"/>
        <end position="133"/>
    </location>
</feature>
<gene>
    <name evidence="5" type="ORF">FPZ52_18010</name>
</gene>
<evidence type="ECO:0000313" key="5">
    <source>
        <dbReference type="EMBL" id="QDY71568.1"/>
    </source>
</evidence>
<dbReference type="PANTHER" id="PTHR43179">
    <property type="entry name" value="RHAMNOSYLTRANSFERASE WBBL"/>
    <property type="match status" value="1"/>
</dbReference>
<dbReference type="GO" id="GO:0016757">
    <property type="term" value="F:glycosyltransferase activity"/>
    <property type="evidence" value="ECO:0007669"/>
    <property type="project" value="UniProtKB-KW"/>
</dbReference>
<geneLocation type="plasmid" evidence="5 6">
    <name>unnamed4</name>
</geneLocation>
<evidence type="ECO:0000256" key="2">
    <source>
        <dbReference type="ARBA" id="ARBA00022676"/>
    </source>
</evidence>
<evidence type="ECO:0000256" key="3">
    <source>
        <dbReference type="ARBA" id="ARBA00022679"/>
    </source>
</evidence>
<sequence length="289" mass="32502">MSEDRQRYALAVIIPHYNDLDRLRTCLEHLHPQLSTDVECVVVDNGSDDDIDGLMSSYPDLRLVVEPQKGAAAARNRGVRETTAPLLTFLDCDCKPAPDWISCGREVAARGDLVGGRVDTFDETPAPRSGAEAFETVFAFHQRDYVKRKGFSVTANLLTPRSVFEAVGPFRNEVAEDVDWCHRATALGHKLVYADEWRVAHPTRQDWAALRKKWRRTTNERFQLAGTGFVARLKWSAMALVVLASGPAHLPKVWGSRRLSTREKYRGSLTLLRIRSTRAIWMVTQALTG</sequence>
<reference evidence="5 6" key="1">
    <citation type="submission" date="2019-07" db="EMBL/GenBank/DDBJ databases">
        <title>Litoreibacter alkalisoli sp. nov., isolated from saline-alkaline soil.</title>
        <authorList>
            <person name="Wang S."/>
            <person name="Xu L."/>
            <person name="Xing Y.-T."/>
            <person name="Sun J.-Q."/>
        </authorList>
    </citation>
    <scope>NUCLEOTIDE SEQUENCE [LARGE SCALE GENOMIC DNA]</scope>
    <source>
        <strain evidence="5 6">LN3S51</strain>
        <plasmid evidence="5 6">unnamed4</plasmid>
    </source>
</reference>
<keyword evidence="2" id="KW-0328">Glycosyltransferase</keyword>
<organism evidence="5 6">
    <name type="scientific">Qingshengfaniella alkalisoli</name>
    <dbReference type="NCBI Taxonomy" id="2599296"/>
    <lineage>
        <taxon>Bacteria</taxon>
        <taxon>Pseudomonadati</taxon>
        <taxon>Pseudomonadota</taxon>
        <taxon>Alphaproteobacteria</taxon>
        <taxon>Rhodobacterales</taxon>
        <taxon>Paracoccaceae</taxon>
        <taxon>Qingshengfaniella</taxon>
    </lineage>
</organism>
<protein>
    <submittedName>
        <fullName evidence="5">Glycosyltransferase</fullName>
    </submittedName>
</protein>
<dbReference type="EMBL" id="CP042265">
    <property type="protein sequence ID" value="QDY71568.1"/>
    <property type="molecule type" value="Genomic_DNA"/>
</dbReference>